<accession>A0ABS2CPH9</accession>
<comment type="caution">
    <text evidence="1">The sequence shown here is derived from an EMBL/GenBank/DDBJ whole genome shotgun (WGS) entry which is preliminary data.</text>
</comment>
<dbReference type="InterPro" id="IPR036215">
    <property type="entry name" value="TM0957-like_sf"/>
</dbReference>
<dbReference type="PIRSF" id="PIRSF033535">
    <property type="entry name" value="UCP033535_plp"/>
    <property type="match status" value="1"/>
</dbReference>
<proteinExistence type="predicted"/>
<dbReference type="InterPro" id="IPR014582">
    <property type="entry name" value="UCP033535_lipo"/>
</dbReference>
<reference evidence="1" key="1">
    <citation type="submission" date="2021-02" db="EMBL/GenBank/DDBJ databases">
        <title>Phycicoccus sp. MQZ13P-5T, whole genome shotgun sequence.</title>
        <authorList>
            <person name="Tuo L."/>
        </authorList>
    </citation>
    <scope>NUCLEOTIDE SEQUENCE</scope>
    <source>
        <strain evidence="1">MQZ13P-5</strain>
    </source>
</reference>
<sequence>MNVLSRVKRRSLVLTAALVVLLVAMVVSTRFVTPEEAQALRPQVFEAKSYVAENFPKITQTLQEKGTDLGTLAPAVDADAAAAGKQYGIDVGSGKFAFPVTVTGTVASVDAGFLELTVDGVPADDTVRVPVANAVSGTPIRDATGFMTFSDFPGQTDFQNVANEIKIKVLVDVVGKLDPASLQGKQVTVVGAYSTGGPKNSFLVQPVSVQVAS</sequence>
<dbReference type="RefSeq" id="WP_204132271.1">
    <property type="nucleotide sequence ID" value="NZ_JAFDVD010000017.1"/>
</dbReference>
<gene>
    <name evidence="1" type="ORF">JQN70_15505</name>
</gene>
<dbReference type="Pfam" id="PF10054">
    <property type="entry name" value="DUF2291"/>
    <property type="match status" value="1"/>
</dbReference>
<dbReference type="SUPFAM" id="SSF141318">
    <property type="entry name" value="TM0957-like"/>
    <property type="match status" value="1"/>
</dbReference>
<dbReference type="PROSITE" id="PS51318">
    <property type="entry name" value="TAT"/>
    <property type="match status" value="1"/>
</dbReference>
<organism evidence="1 2">
    <name type="scientific">Phycicoccus sonneratiae</name>
    <dbReference type="NCBI Taxonomy" id="2807628"/>
    <lineage>
        <taxon>Bacteria</taxon>
        <taxon>Bacillati</taxon>
        <taxon>Actinomycetota</taxon>
        <taxon>Actinomycetes</taxon>
        <taxon>Micrococcales</taxon>
        <taxon>Intrasporangiaceae</taxon>
        <taxon>Phycicoccus</taxon>
    </lineage>
</organism>
<keyword evidence="2" id="KW-1185">Reference proteome</keyword>
<evidence type="ECO:0000313" key="1">
    <source>
        <dbReference type="EMBL" id="MBM6401802.1"/>
    </source>
</evidence>
<protein>
    <submittedName>
        <fullName evidence="1">DUF2291 family protein</fullName>
    </submittedName>
</protein>
<dbReference type="EMBL" id="JAFDVD010000017">
    <property type="protein sequence ID" value="MBM6401802.1"/>
    <property type="molecule type" value="Genomic_DNA"/>
</dbReference>
<evidence type="ECO:0000313" key="2">
    <source>
        <dbReference type="Proteomes" id="UP001430172"/>
    </source>
</evidence>
<name>A0ABS2CPH9_9MICO</name>
<dbReference type="InterPro" id="IPR006311">
    <property type="entry name" value="TAT_signal"/>
</dbReference>
<dbReference type="Proteomes" id="UP001430172">
    <property type="component" value="Unassembled WGS sequence"/>
</dbReference>